<dbReference type="RefSeq" id="WP_120142673.1">
    <property type="nucleotide sequence ID" value="NZ_CP031933.2"/>
</dbReference>
<dbReference type="KEGG" id="lzh:D1B17_07145"/>
<accession>A0A386PR92</accession>
<evidence type="ECO:0000313" key="1">
    <source>
        <dbReference type="EMBL" id="AYE38424.1"/>
    </source>
</evidence>
<proteinExistence type="predicted"/>
<name>A0A386PR92_9LACO</name>
<keyword evidence="2" id="KW-1185">Reference proteome</keyword>
<dbReference type="AlphaFoldDB" id="A0A386PR92"/>
<evidence type="ECO:0000313" key="2">
    <source>
        <dbReference type="Proteomes" id="UP000267208"/>
    </source>
</evidence>
<organism evidence="1 2">
    <name type="scientific">Companilactobacillus zhachilii</name>
    <dbReference type="NCBI Taxonomy" id="2304606"/>
    <lineage>
        <taxon>Bacteria</taxon>
        <taxon>Bacillati</taxon>
        <taxon>Bacillota</taxon>
        <taxon>Bacilli</taxon>
        <taxon>Lactobacillales</taxon>
        <taxon>Lactobacillaceae</taxon>
        <taxon>Companilactobacillus</taxon>
    </lineage>
</organism>
<reference evidence="2" key="1">
    <citation type="submission" date="2018-08" db="EMBL/GenBank/DDBJ databases">
        <title>Genome of Lactobacillus sp. HBUAS52074.</title>
        <authorList>
            <person name="Guo Z."/>
            <person name="Zhang Z.D."/>
        </authorList>
    </citation>
    <scope>NUCLEOTIDE SEQUENCE [LARGE SCALE GENOMIC DNA]</scope>
    <source>
        <strain evidence="2">HBUAS52074</strain>
    </source>
</reference>
<dbReference type="EMBL" id="CP031933">
    <property type="protein sequence ID" value="AYE38424.1"/>
    <property type="molecule type" value="Genomic_DNA"/>
</dbReference>
<protein>
    <submittedName>
        <fullName evidence="1">Uncharacterized protein</fullName>
    </submittedName>
</protein>
<dbReference type="Proteomes" id="UP000267208">
    <property type="component" value="Chromosome"/>
</dbReference>
<dbReference type="OrthoDB" id="2293264at2"/>
<sequence>MLETRQLRLRPEQKTLLLPQGEYKRDSIDNLNKTLVVASDVTENVYTQLYGVIEHLTALDQECSQYHGDQDLNNEIIMAGSLLNHIQKRIDQKLMDANPHIEDVQI</sequence>
<gene>
    <name evidence="1" type="ORF">D1B17_07145</name>
</gene>